<protein>
    <submittedName>
        <fullName evidence="6">IclR family transcriptional regulator</fullName>
    </submittedName>
</protein>
<evidence type="ECO:0000313" key="7">
    <source>
        <dbReference type="Proteomes" id="UP000070452"/>
    </source>
</evidence>
<dbReference type="GO" id="GO:0003700">
    <property type="term" value="F:DNA-binding transcription factor activity"/>
    <property type="evidence" value="ECO:0007669"/>
    <property type="project" value="TreeGrafter"/>
</dbReference>
<evidence type="ECO:0000313" key="6">
    <source>
        <dbReference type="EMBL" id="KWX17417.1"/>
    </source>
</evidence>
<reference evidence="6 7" key="1">
    <citation type="submission" date="2016-01" db="EMBL/GenBank/DDBJ databases">
        <title>Molecular Mechanisms for transfer of large genomic segments between Enterococcus faecium strains.</title>
        <authorList>
            <person name="Garcia-Solache M.A."/>
            <person name="Lebreton F."/>
            <person name="Mclaughlin R.E."/>
            <person name="Whiteaker J.D."/>
            <person name="Gilmore M.S."/>
            <person name="Rice L.B."/>
        </authorList>
    </citation>
    <scope>NUCLEOTIDE SEQUENCE [LARGE SCALE GENOMIC DNA]</scope>
    <source>
        <strain evidence="6 7">D344RRF x C68</strain>
    </source>
</reference>
<dbReference type="SUPFAM" id="SSF55781">
    <property type="entry name" value="GAF domain-like"/>
    <property type="match status" value="1"/>
</dbReference>
<dbReference type="Gene3D" id="3.30.450.40">
    <property type="match status" value="1"/>
</dbReference>
<dbReference type="RefSeq" id="WP_002298309.1">
    <property type="nucleotide sequence ID" value="NZ_CP072894.1"/>
</dbReference>
<dbReference type="AlphaFoldDB" id="A0A132P573"/>
<evidence type="ECO:0000256" key="2">
    <source>
        <dbReference type="ARBA" id="ARBA00023125"/>
    </source>
</evidence>
<dbReference type="InterPro" id="IPR050707">
    <property type="entry name" value="HTH_MetabolicPath_Reg"/>
</dbReference>
<keyword evidence="2" id="KW-0238">DNA-binding</keyword>
<dbReference type="InterPro" id="IPR029016">
    <property type="entry name" value="GAF-like_dom_sf"/>
</dbReference>
<dbReference type="InterPro" id="IPR036390">
    <property type="entry name" value="WH_DNA-bd_sf"/>
</dbReference>
<dbReference type="PANTHER" id="PTHR30136:SF24">
    <property type="entry name" value="HTH-TYPE TRANSCRIPTIONAL REPRESSOR ALLR"/>
    <property type="match status" value="1"/>
</dbReference>
<dbReference type="Pfam" id="PF01614">
    <property type="entry name" value="IclR_C"/>
    <property type="match status" value="1"/>
</dbReference>
<name>A0A132P573_ENTFC</name>
<dbReference type="Proteomes" id="UP000070452">
    <property type="component" value="Unassembled WGS sequence"/>
</dbReference>
<evidence type="ECO:0000256" key="3">
    <source>
        <dbReference type="ARBA" id="ARBA00023163"/>
    </source>
</evidence>
<dbReference type="InterPro" id="IPR005471">
    <property type="entry name" value="Tscrpt_reg_IclR_N"/>
</dbReference>
<feature type="domain" description="IclR-ED" evidence="5">
    <location>
        <begin position="69"/>
        <end position="252"/>
    </location>
</feature>
<dbReference type="EMBL" id="LRHK01000001">
    <property type="protein sequence ID" value="KWX17417.1"/>
    <property type="molecule type" value="Genomic_DNA"/>
</dbReference>
<dbReference type="PROSITE" id="PS51078">
    <property type="entry name" value="ICLR_ED"/>
    <property type="match status" value="1"/>
</dbReference>
<feature type="domain" description="HTH iclR-type" evidence="4">
    <location>
        <begin position="8"/>
        <end position="68"/>
    </location>
</feature>
<evidence type="ECO:0000259" key="5">
    <source>
        <dbReference type="PROSITE" id="PS51078"/>
    </source>
</evidence>
<comment type="caution">
    <text evidence="6">The sequence shown here is derived from an EMBL/GenBank/DDBJ whole genome shotgun (WGS) entry which is preliminary data.</text>
</comment>
<evidence type="ECO:0000256" key="1">
    <source>
        <dbReference type="ARBA" id="ARBA00023015"/>
    </source>
</evidence>
<keyword evidence="1" id="KW-0805">Transcription regulation</keyword>
<sequence length="253" mass="28987">MENKKPYGTVLIKASKILDYLAENQDVSLQTIAKGVGMTSSTVLKILDTLLMIGYVNKNSEKNYRLGAKLIRYANKNIEQIDLVELTLPFLEQLQQKIDETIHLGVLDNNEILYVNKLDPKHQTIRMSSKIGITRPLYNSAMGKAVLAEFSEEQYTDYLEKHPLIPYTEYTITNALRLKKEIQTVKETHIAFDDEEIERDIFCIGASIVKNEQIIGAFSVSMPKYRLTDETKEQIISALKQTKSEIEQRIQKQ</sequence>
<dbReference type="PROSITE" id="PS51077">
    <property type="entry name" value="HTH_ICLR"/>
    <property type="match status" value="1"/>
</dbReference>
<proteinExistence type="predicted"/>
<organism evidence="6 7">
    <name type="scientific">Enterococcus faecium</name>
    <name type="common">Streptococcus faecium</name>
    <dbReference type="NCBI Taxonomy" id="1352"/>
    <lineage>
        <taxon>Bacteria</taxon>
        <taxon>Bacillati</taxon>
        <taxon>Bacillota</taxon>
        <taxon>Bacilli</taxon>
        <taxon>Lactobacillales</taxon>
        <taxon>Enterococcaceae</taxon>
        <taxon>Enterococcus</taxon>
    </lineage>
</organism>
<evidence type="ECO:0000259" key="4">
    <source>
        <dbReference type="PROSITE" id="PS51077"/>
    </source>
</evidence>
<dbReference type="PANTHER" id="PTHR30136">
    <property type="entry name" value="HELIX-TURN-HELIX TRANSCRIPTIONAL REGULATOR, ICLR FAMILY"/>
    <property type="match status" value="1"/>
</dbReference>
<dbReference type="Pfam" id="PF09339">
    <property type="entry name" value="HTH_IclR"/>
    <property type="match status" value="1"/>
</dbReference>
<gene>
    <name evidence="6" type="ORF">AWT83_02415</name>
</gene>
<keyword evidence="3" id="KW-0804">Transcription</keyword>
<dbReference type="GO" id="GO:0003677">
    <property type="term" value="F:DNA binding"/>
    <property type="evidence" value="ECO:0007669"/>
    <property type="project" value="UniProtKB-KW"/>
</dbReference>
<dbReference type="SUPFAM" id="SSF46785">
    <property type="entry name" value="Winged helix' DNA-binding domain"/>
    <property type="match status" value="1"/>
</dbReference>
<dbReference type="SMART" id="SM00346">
    <property type="entry name" value="HTH_ICLR"/>
    <property type="match status" value="1"/>
</dbReference>
<dbReference type="Gene3D" id="1.10.10.10">
    <property type="entry name" value="Winged helix-like DNA-binding domain superfamily/Winged helix DNA-binding domain"/>
    <property type="match status" value="1"/>
</dbReference>
<accession>A0A132P573</accession>
<dbReference type="GO" id="GO:0045892">
    <property type="term" value="P:negative regulation of DNA-templated transcription"/>
    <property type="evidence" value="ECO:0007669"/>
    <property type="project" value="TreeGrafter"/>
</dbReference>
<dbReference type="InterPro" id="IPR036388">
    <property type="entry name" value="WH-like_DNA-bd_sf"/>
</dbReference>
<dbReference type="InterPro" id="IPR014757">
    <property type="entry name" value="Tscrpt_reg_IclR_C"/>
</dbReference>